<sequence>MFVLLLSVSLLTSSALAKYPERNVNIIIPWSAGGMTDILTRPVAKWREDYFRRRRRRPFPDVTQHIQSSKLRMLAITSIFLTLKCFTLYSHVVILR</sequence>
<keyword evidence="2" id="KW-0732">Signal</keyword>
<accession>A0A2G6KBL3</accession>
<keyword evidence="1" id="KW-0472">Membrane</keyword>
<feature type="transmembrane region" description="Helical" evidence="1">
    <location>
        <begin position="73"/>
        <end position="94"/>
    </location>
</feature>
<proteinExistence type="predicted"/>
<evidence type="ECO:0000256" key="2">
    <source>
        <dbReference type="SAM" id="SignalP"/>
    </source>
</evidence>
<dbReference type="Gene3D" id="3.40.190.150">
    <property type="entry name" value="Bordetella uptake gene, domain 1"/>
    <property type="match status" value="1"/>
</dbReference>
<dbReference type="AlphaFoldDB" id="A0A2G6KBL3"/>
<feature type="chain" id="PRO_5013842115" description="Tricarboxylate transporter" evidence="2">
    <location>
        <begin position="18"/>
        <end position="96"/>
    </location>
</feature>
<keyword evidence="1" id="KW-1133">Transmembrane helix</keyword>
<reference evidence="3 4" key="1">
    <citation type="submission" date="2017-10" db="EMBL/GenBank/DDBJ databases">
        <title>Novel microbial diversity and functional potential in the marine mammal oral microbiome.</title>
        <authorList>
            <person name="Dudek N.K."/>
            <person name="Sun C.L."/>
            <person name="Burstein D."/>
            <person name="Kantor R.S."/>
            <person name="Aliaga Goltsman D.S."/>
            <person name="Bik E.M."/>
            <person name="Thomas B.C."/>
            <person name="Banfield J.F."/>
            <person name="Relman D.A."/>
        </authorList>
    </citation>
    <scope>NUCLEOTIDE SEQUENCE [LARGE SCALE GENOMIC DNA]</scope>
    <source>
        <strain evidence="3">DOLJORAL78_47_16</strain>
    </source>
</reference>
<dbReference type="InterPro" id="IPR042100">
    <property type="entry name" value="Bug_dom1"/>
</dbReference>
<keyword evidence="1" id="KW-0812">Transmembrane</keyword>
<feature type="signal peptide" evidence="2">
    <location>
        <begin position="1"/>
        <end position="17"/>
    </location>
</feature>
<evidence type="ECO:0008006" key="5">
    <source>
        <dbReference type="Google" id="ProtNLM"/>
    </source>
</evidence>
<dbReference type="EMBL" id="PDSK01000117">
    <property type="protein sequence ID" value="PIE32199.1"/>
    <property type="molecule type" value="Genomic_DNA"/>
</dbReference>
<evidence type="ECO:0000313" key="3">
    <source>
        <dbReference type="EMBL" id="PIE32199.1"/>
    </source>
</evidence>
<evidence type="ECO:0000256" key="1">
    <source>
        <dbReference type="SAM" id="Phobius"/>
    </source>
</evidence>
<protein>
    <recommendedName>
        <fullName evidence="5">Tricarboxylate transporter</fullName>
    </recommendedName>
</protein>
<gene>
    <name evidence="3" type="ORF">CSA56_16465</name>
</gene>
<dbReference type="Proteomes" id="UP000230821">
    <property type="component" value="Unassembled WGS sequence"/>
</dbReference>
<comment type="caution">
    <text evidence="3">The sequence shown here is derived from an EMBL/GenBank/DDBJ whole genome shotgun (WGS) entry which is preliminary data.</text>
</comment>
<organism evidence="3 4">
    <name type="scientific">candidate division KSB3 bacterium</name>
    <dbReference type="NCBI Taxonomy" id="2044937"/>
    <lineage>
        <taxon>Bacteria</taxon>
        <taxon>candidate division KSB3</taxon>
    </lineage>
</organism>
<name>A0A2G6KBL3_9BACT</name>
<evidence type="ECO:0000313" key="4">
    <source>
        <dbReference type="Proteomes" id="UP000230821"/>
    </source>
</evidence>